<feature type="compositionally biased region" description="Polar residues" evidence="1">
    <location>
        <begin position="133"/>
        <end position="146"/>
    </location>
</feature>
<dbReference type="Proteomes" id="UP000246740">
    <property type="component" value="Unassembled WGS sequence"/>
</dbReference>
<feature type="compositionally biased region" description="Low complexity" evidence="1">
    <location>
        <begin position="204"/>
        <end position="219"/>
    </location>
</feature>
<evidence type="ECO:0000313" key="4">
    <source>
        <dbReference type="Proteomes" id="UP000246740"/>
    </source>
</evidence>
<feature type="transmembrane region" description="Helical" evidence="2">
    <location>
        <begin position="55"/>
        <end position="73"/>
    </location>
</feature>
<feature type="region of interest" description="Disordered" evidence="1">
    <location>
        <begin position="204"/>
        <end position="225"/>
    </location>
</feature>
<dbReference type="GO" id="GO:0006888">
    <property type="term" value="P:endoplasmic reticulum to Golgi vesicle-mediated transport"/>
    <property type="evidence" value="ECO:0007669"/>
    <property type="project" value="TreeGrafter"/>
</dbReference>
<feature type="transmembrane region" description="Helical" evidence="2">
    <location>
        <begin position="85"/>
        <end position="106"/>
    </location>
</feature>
<keyword evidence="2" id="KW-0472">Membrane</keyword>
<feature type="transmembrane region" description="Helical" evidence="2">
    <location>
        <begin position="159"/>
        <end position="180"/>
    </location>
</feature>
<evidence type="ECO:0000313" key="3">
    <source>
        <dbReference type="EMBL" id="PWZ01085.1"/>
    </source>
</evidence>
<evidence type="ECO:0008006" key="5">
    <source>
        <dbReference type="Google" id="ProtNLM"/>
    </source>
</evidence>
<sequence length="225" mass="24447">MGFRSGFVISSTSFLFGVIFIASNYDVPLLYFTELSDSAIEAAERFYLSMYNGPTAVAALLHGMMGLGIVGLVAKLHRWSEMAKYFDGGSLVMFMGAVCMYLGVAVPNLRLIANPNNERLLYSSSIAAQRQTQQEAFESGTSSHQPPSGPMTQDERISAIRIIAASNTISAICLLAVLVLQISEWYLEKQDNLQAEQRRIKQAAELAAPSKSSSSSSAVESKKSI</sequence>
<proteinExistence type="predicted"/>
<dbReference type="OrthoDB" id="5229808at2759"/>
<dbReference type="FunCoup" id="A0A317XS03">
    <property type="interactions" value="55"/>
</dbReference>
<reference evidence="3 4" key="1">
    <citation type="journal article" date="2018" name="Mol. Biol. Evol.">
        <title>Broad Genomic Sampling Reveals a Smut Pathogenic Ancestry of the Fungal Clade Ustilaginomycotina.</title>
        <authorList>
            <person name="Kijpornyongpan T."/>
            <person name="Mondo S.J."/>
            <person name="Barry K."/>
            <person name="Sandor L."/>
            <person name="Lee J."/>
            <person name="Lipzen A."/>
            <person name="Pangilinan J."/>
            <person name="LaButti K."/>
            <person name="Hainaut M."/>
            <person name="Henrissat B."/>
            <person name="Grigoriev I.V."/>
            <person name="Spatafora J.W."/>
            <person name="Aime M.C."/>
        </authorList>
    </citation>
    <scope>NUCLEOTIDE SEQUENCE [LARGE SCALE GENOMIC DNA]</scope>
    <source>
        <strain evidence="3 4">MCA 3645</strain>
    </source>
</reference>
<dbReference type="GO" id="GO:0005789">
    <property type="term" value="C:endoplasmic reticulum membrane"/>
    <property type="evidence" value="ECO:0007669"/>
    <property type="project" value="TreeGrafter"/>
</dbReference>
<keyword evidence="2" id="KW-0812">Transmembrane</keyword>
<dbReference type="EMBL" id="KZ819191">
    <property type="protein sequence ID" value="PWZ01085.1"/>
    <property type="molecule type" value="Genomic_DNA"/>
</dbReference>
<name>A0A317XS03_9BASI</name>
<dbReference type="STRING" id="1882483.A0A317XS03"/>
<dbReference type="GO" id="GO:0051082">
    <property type="term" value="F:unfolded protein binding"/>
    <property type="evidence" value="ECO:0007669"/>
    <property type="project" value="TreeGrafter"/>
</dbReference>
<evidence type="ECO:0000256" key="2">
    <source>
        <dbReference type="SAM" id="Phobius"/>
    </source>
</evidence>
<dbReference type="InterPro" id="IPR013248">
    <property type="entry name" value="Psh3/Shr3"/>
</dbReference>
<feature type="region of interest" description="Disordered" evidence="1">
    <location>
        <begin position="133"/>
        <end position="152"/>
    </location>
</feature>
<keyword evidence="2" id="KW-1133">Transmembrane helix</keyword>
<evidence type="ECO:0000256" key="1">
    <source>
        <dbReference type="SAM" id="MobiDB-lite"/>
    </source>
</evidence>
<gene>
    <name evidence="3" type="ORF">BCV70DRAFT_199446</name>
</gene>
<dbReference type="SMART" id="SM00786">
    <property type="entry name" value="SHR3_chaperone"/>
    <property type="match status" value="1"/>
</dbReference>
<feature type="transmembrane region" description="Helical" evidence="2">
    <location>
        <begin position="7"/>
        <end position="25"/>
    </location>
</feature>
<organism evidence="3 4">
    <name type="scientific">Testicularia cyperi</name>
    <dbReference type="NCBI Taxonomy" id="1882483"/>
    <lineage>
        <taxon>Eukaryota</taxon>
        <taxon>Fungi</taxon>
        <taxon>Dikarya</taxon>
        <taxon>Basidiomycota</taxon>
        <taxon>Ustilaginomycotina</taxon>
        <taxon>Ustilaginomycetes</taxon>
        <taxon>Ustilaginales</taxon>
        <taxon>Anthracoideaceae</taxon>
        <taxon>Testicularia</taxon>
    </lineage>
</organism>
<protein>
    <recommendedName>
        <fullName evidence="5">Shr3 amino acid permease chaperone</fullName>
    </recommendedName>
</protein>
<dbReference type="PANTHER" id="PTHR28228:SF1">
    <property type="entry name" value="SECRETORY COMPONENT PROTEIN SHR3"/>
    <property type="match status" value="1"/>
</dbReference>
<accession>A0A317XS03</accession>
<dbReference type="AlphaFoldDB" id="A0A317XS03"/>
<keyword evidence="4" id="KW-1185">Reference proteome</keyword>
<dbReference type="InParanoid" id="A0A317XS03"/>
<dbReference type="Pfam" id="PF08229">
    <property type="entry name" value="SHR3_chaperone"/>
    <property type="match status" value="1"/>
</dbReference>
<dbReference type="PANTHER" id="PTHR28228">
    <property type="entry name" value="SECRETORY COMPONENT PROTEIN SHR3"/>
    <property type="match status" value="1"/>
</dbReference>